<accession>Q2GG86</accession>
<dbReference type="KEGG" id="ech:ECH_0749"/>
<proteinExistence type="predicted"/>
<name>Q2GG86_EHRCR</name>
<reference evidence="1 2" key="1">
    <citation type="journal article" date="2006" name="PLoS Genet.">
        <title>Comparative genomics of emerging human ehrlichiosis agents.</title>
        <authorList>
            <person name="Dunning Hotopp J.C."/>
            <person name="Lin M."/>
            <person name="Madupu R."/>
            <person name="Crabtree J."/>
            <person name="Angiuoli S.V."/>
            <person name="Eisen J.A."/>
            <person name="Seshadri R."/>
            <person name="Ren Q."/>
            <person name="Wu M."/>
            <person name="Utterback T.R."/>
            <person name="Smith S."/>
            <person name="Lewis M."/>
            <person name="Khouri H."/>
            <person name="Zhang C."/>
            <person name="Niu H."/>
            <person name="Lin Q."/>
            <person name="Ohashi N."/>
            <person name="Zhi N."/>
            <person name="Nelson W."/>
            <person name="Brinkac L.M."/>
            <person name="Dodson R.J."/>
            <person name="Rosovitz M.J."/>
            <person name="Sundaram J."/>
            <person name="Daugherty S.C."/>
            <person name="Davidsen T."/>
            <person name="Durkin A.S."/>
            <person name="Gwinn M."/>
            <person name="Haft D.H."/>
            <person name="Selengut J.D."/>
            <person name="Sullivan S.A."/>
            <person name="Zafar N."/>
            <person name="Zhou L."/>
            <person name="Benahmed F."/>
            <person name="Forberger H."/>
            <person name="Halpin R."/>
            <person name="Mulligan S."/>
            <person name="Robinson J."/>
            <person name="White O."/>
            <person name="Rikihisa Y."/>
            <person name="Tettelin H."/>
        </authorList>
    </citation>
    <scope>NUCLEOTIDE SEQUENCE [LARGE SCALE GENOMIC DNA]</scope>
    <source>
        <strain evidence="2">ATCC CRL-10679 / Arkansas</strain>
    </source>
</reference>
<dbReference type="AlphaFoldDB" id="Q2GG86"/>
<evidence type="ECO:0000313" key="1">
    <source>
        <dbReference type="EMBL" id="ABD45026.1"/>
    </source>
</evidence>
<evidence type="ECO:0000313" key="2">
    <source>
        <dbReference type="Proteomes" id="UP000008320"/>
    </source>
</evidence>
<organism evidence="1 2">
    <name type="scientific">Ehrlichia chaffeensis (strain ATCC CRL-10679 / Arkansas)</name>
    <dbReference type="NCBI Taxonomy" id="205920"/>
    <lineage>
        <taxon>Bacteria</taxon>
        <taxon>Pseudomonadati</taxon>
        <taxon>Pseudomonadota</taxon>
        <taxon>Alphaproteobacteria</taxon>
        <taxon>Rickettsiales</taxon>
        <taxon>Anaplasmataceae</taxon>
        <taxon>Ehrlichia</taxon>
    </lineage>
</organism>
<dbReference type="HOGENOM" id="CLU_3381654_0_0_5"/>
<dbReference type="Proteomes" id="UP000008320">
    <property type="component" value="Chromosome"/>
</dbReference>
<sequence>MLAQYMLFWYPIMVSDILELMDDYILSLPILLC</sequence>
<protein>
    <submittedName>
        <fullName evidence="1">Uncharacterized protein</fullName>
    </submittedName>
</protein>
<keyword evidence="2" id="KW-1185">Reference proteome</keyword>
<dbReference type="EMBL" id="CP000236">
    <property type="protein sequence ID" value="ABD45026.1"/>
    <property type="molecule type" value="Genomic_DNA"/>
</dbReference>
<gene>
    <name evidence="1" type="ordered locus">ECH_0749</name>
</gene>